<reference evidence="14 15" key="1">
    <citation type="submission" date="2024-05" db="EMBL/GenBank/DDBJ databases">
        <title>Genetic variation in Jamaican populations of the coffee berry borer (Hypothenemus hampei).</title>
        <authorList>
            <person name="Errbii M."/>
            <person name="Myrie A."/>
        </authorList>
    </citation>
    <scope>NUCLEOTIDE SEQUENCE [LARGE SCALE GENOMIC DNA]</scope>
    <source>
        <strain evidence="14">JA-Hopewell-2020-01-JO</strain>
        <tissue evidence="14">Whole body</tissue>
    </source>
</reference>
<dbReference type="Proteomes" id="UP001566132">
    <property type="component" value="Unassembled WGS sequence"/>
</dbReference>
<dbReference type="PRINTS" id="PR01078">
    <property type="entry name" value="AMINACHANNEL"/>
</dbReference>
<organism evidence="14 15">
    <name type="scientific">Hypothenemus hampei</name>
    <name type="common">Coffee berry borer</name>
    <dbReference type="NCBI Taxonomy" id="57062"/>
    <lineage>
        <taxon>Eukaryota</taxon>
        <taxon>Metazoa</taxon>
        <taxon>Ecdysozoa</taxon>
        <taxon>Arthropoda</taxon>
        <taxon>Hexapoda</taxon>
        <taxon>Insecta</taxon>
        <taxon>Pterygota</taxon>
        <taxon>Neoptera</taxon>
        <taxon>Endopterygota</taxon>
        <taxon>Coleoptera</taxon>
        <taxon>Polyphaga</taxon>
        <taxon>Cucujiformia</taxon>
        <taxon>Curculionidae</taxon>
        <taxon>Scolytinae</taxon>
        <taxon>Hypothenemus</taxon>
    </lineage>
</organism>
<feature type="transmembrane region" description="Helical" evidence="13">
    <location>
        <begin position="17"/>
        <end position="38"/>
    </location>
</feature>
<keyword evidence="15" id="KW-1185">Reference proteome</keyword>
<dbReference type="AlphaFoldDB" id="A0ABD1F9N5"/>
<evidence type="ECO:0000256" key="7">
    <source>
        <dbReference type="ARBA" id="ARBA00023053"/>
    </source>
</evidence>
<evidence type="ECO:0000256" key="4">
    <source>
        <dbReference type="ARBA" id="ARBA00022461"/>
    </source>
</evidence>
<evidence type="ECO:0000256" key="1">
    <source>
        <dbReference type="ARBA" id="ARBA00004141"/>
    </source>
</evidence>
<evidence type="ECO:0000313" key="15">
    <source>
        <dbReference type="Proteomes" id="UP001566132"/>
    </source>
</evidence>
<evidence type="ECO:0000256" key="12">
    <source>
        <dbReference type="RuleBase" id="RU000679"/>
    </source>
</evidence>
<gene>
    <name evidence="14" type="ORF">ABEB36_003590</name>
</gene>
<keyword evidence="11 12" id="KW-0407">Ion channel</keyword>
<evidence type="ECO:0000256" key="5">
    <source>
        <dbReference type="ARBA" id="ARBA00022692"/>
    </source>
</evidence>
<keyword evidence="6 13" id="KW-1133">Transmembrane helix</keyword>
<dbReference type="GO" id="GO:0005272">
    <property type="term" value="F:sodium channel activity"/>
    <property type="evidence" value="ECO:0007669"/>
    <property type="project" value="UniProtKB-KW"/>
</dbReference>
<keyword evidence="4 12" id="KW-0894">Sodium channel</keyword>
<sequence>MYFYTKTCLTFGFFFRFMWFVCVTLGTVAACVVIFSLLDKFQTNPTITGLDTDFHNWHVSFPAVALCPQGPVDPKTILTLLSDELQGNFSTADIEFYQDFIQLSMNNLEVFSKKYQSRTDLNFTDLRQLAFKLIDRCENLFESCQFKGEIINCCNGILLPVLTENGACYTFNSKHSIEDFRHANHFNMQYIEETDIKWSFEFSINRSGKLIEETSPFALYIWSSDEMLGLEVQPQLIWDFKVDRVSFSFKQTYTTEDTRQFSIKQRRCVFEDEIKVLLDSIYTYTACTTQCRMETMRSVCNCVIHFYPRTPGFEYCNLTGLYCVSERLKDIMDVGTKCDCQLGCRNTVYEVETLNSKAISSNFVNRIEIGFVSWPMVRYKREVLFGWVDLLVSFGGIAGLFLGFSILSGVEIFYYFTIRAWIAAFNERKFLNKIHQESLAKHQKEYDLSLVPYFIAKPLPGGGFDTVAKRLRNRKVPILTTRNNKVHVERIPPFGLEFVN</sequence>
<dbReference type="PANTHER" id="PTHR11690:SF247">
    <property type="entry name" value="PICKPOCKET 23, ISOFORM C"/>
    <property type="match status" value="1"/>
</dbReference>
<evidence type="ECO:0000256" key="13">
    <source>
        <dbReference type="SAM" id="Phobius"/>
    </source>
</evidence>
<evidence type="ECO:0000256" key="8">
    <source>
        <dbReference type="ARBA" id="ARBA00023065"/>
    </source>
</evidence>
<comment type="subcellular location">
    <subcellularLocation>
        <location evidence="1">Membrane</location>
        <topology evidence="1">Multi-pass membrane protein</topology>
    </subcellularLocation>
</comment>
<dbReference type="InterPro" id="IPR001873">
    <property type="entry name" value="ENaC"/>
</dbReference>
<protein>
    <recommendedName>
        <fullName evidence="16">Sodium channel protein Nach</fullName>
    </recommendedName>
</protein>
<evidence type="ECO:0000256" key="6">
    <source>
        <dbReference type="ARBA" id="ARBA00022989"/>
    </source>
</evidence>
<proteinExistence type="inferred from homology"/>
<dbReference type="PROSITE" id="PS51257">
    <property type="entry name" value="PROKAR_LIPOPROTEIN"/>
    <property type="match status" value="1"/>
</dbReference>
<dbReference type="Gene3D" id="2.60.470.10">
    <property type="entry name" value="Acid-sensing ion channels like domains"/>
    <property type="match status" value="1"/>
</dbReference>
<comment type="similarity">
    <text evidence="2 12">Belongs to the amiloride-sensitive sodium channel (TC 1.A.6) family.</text>
</comment>
<evidence type="ECO:0000256" key="11">
    <source>
        <dbReference type="ARBA" id="ARBA00023303"/>
    </source>
</evidence>
<evidence type="ECO:0000313" key="14">
    <source>
        <dbReference type="EMBL" id="KAL1514316.1"/>
    </source>
</evidence>
<keyword evidence="8 12" id="KW-0406">Ion transport</keyword>
<dbReference type="Pfam" id="PF00858">
    <property type="entry name" value="ASC"/>
    <property type="match status" value="1"/>
</dbReference>
<evidence type="ECO:0000256" key="3">
    <source>
        <dbReference type="ARBA" id="ARBA00022448"/>
    </source>
</evidence>
<evidence type="ECO:0000256" key="2">
    <source>
        <dbReference type="ARBA" id="ARBA00007193"/>
    </source>
</evidence>
<name>A0ABD1F9N5_HYPHA</name>
<evidence type="ECO:0000256" key="10">
    <source>
        <dbReference type="ARBA" id="ARBA00023201"/>
    </source>
</evidence>
<keyword evidence="10 12" id="KW-0739">Sodium transport</keyword>
<accession>A0ABD1F9N5</accession>
<keyword evidence="5 12" id="KW-0812">Transmembrane</keyword>
<dbReference type="EMBL" id="JBDJPC010000002">
    <property type="protein sequence ID" value="KAL1514316.1"/>
    <property type="molecule type" value="Genomic_DNA"/>
</dbReference>
<keyword evidence="7" id="KW-0915">Sodium</keyword>
<feature type="transmembrane region" description="Helical" evidence="13">
    <location>
        <begin position="383"/>
        <end position="406"/>
    </location>
</feature>
<dbReference type="Gene3D" id="1.10.287.770">
    <property type="entry name" value="YojJ-like"/>
    <property type="match status" value="1"/>
</dbReference>
<evidence type="ECO:0008006" key="16">
    <source>
        <dbReference type="Google" id="ProtNLM"/>
    </source>
</evidence>
<keyword evidence="9 13" id="KW-0472">Membrane</keyword>
<dbReference type="PANTHER" id="PTHR11690">
    <property type="entry name" value="AMILORIDE-SENSITIVE SODIUM CHANNEL-RELATED"/>
    <property type="match status" value="1"/>
</dbReference>
<keyword evidence="3 12" id="KW-0813">Transport</keyword>
<evidence type="ECO:0000256" key="9">
    <source>
        <dbReference type="ARBA" id="ARBA00023136"/>
    </source>
</evidence>
<dbReference type="GO" id="GO:0016020">
    <property type="term" value="C:membrane"/>
    <property type="evidence" value="ECO:0007669"/>
    <property type="project" value="UniProtKB-SubCell"/>
</dbReference>
<comment type="caution">
    <text evidence="14">The sequence shown here is derived from an EMBL/GenBank/DDBJ whole genome shotgun (WGS) entry which is preliminary data.</text>
</comment>